<gene>
    <name evidence="12" type="ORF">TKK_013998</name>
</gene>
<dbReference type="PROSITE" id="PS00118">
    <property type="entry name" value="PA2_HIS"/>
    <property type="match status" value="1"/>
</dbReference>
<dbReference type="PANTHER" id="PTHR11716">
    <property type="entry name" value="PHOSPHOLIPASE A2 FAMILY MEMBER"/>
    <property type="match status" value="1"/>
</dbReference>
<keyword evidence="10" id="KW-0472">Membrane</keyword>
<dbReference type="GO" id="GO:0006629">
    <property type="term" value="P:lipid metabolic process"/>
    <property type="evidence" value="ECO:0007669"/>
    <property type="project" value="UniProtKB-KW"/>
</dbReference>
<evidence type="ECO:0000256" key="9">
    <source>
        <dbReference type="SAM" id="MobiDB-lite"/>
    </source>
</evidence>
<feature type="domain" description="Phospholipase A2-like central" evidence="11">
    <location>
        <begin position="156"/>
        <end position="281"/>
    </location>
</feature>
<evidence type="ECO:0000256" key="10">
    <source>
        <dbReference type="SAM" id="Phobius"/>
    </source>
</evidence>
<protein>
    <recommendedName>
        <fullName evidence="8">Phospholipase A2</fullName>
        <ecNumber evidence="8">3.1.1.4</ecNumber>
    </recommendedName>
</protein>
<reference evidence="12 13" key="1">
    <citation type="journal article" date="2024" name="bioRxiv">
        <title>A reference genome for Trichogramma kaykai: A tiny desert-dwelling parasitoid wasp with competing sex-ratio distorters.</title>
        <authorList>
            <person name="Culotta J."/>
            <person name="Lindsey A.R."/>
        </authorList>
    </citation>
    <scope>NUCLEOTIDE SEQUENCE [LARGE SCALE GENOMIC DNA]</scope>
    <source>
        <strain evidence="12 13">KSX58</strain>
    </source>
</reference>
<keyword evidence="10" id="KW-1133">Transmembrane helix</keyword>
<dbReference type="GO" id="GO:0005576">
    <property type="term" value="C:extracellular region"/>
    <property type="evidence" value="ECO:0007669"/>
    <property type="project" value="UniProtKB-SubCell"/>
</dbReference>
<dbReference type="EC" id="3.1.1.4" evidence="8"/>
<accession>A0ABD2WF95</accession>
<dbReference type="InterPro" id="IPR033113">
    <property type="entry name" value="PLA2_histidine"/>
</dbReference>
<proteinExistence type="inferred from homology"/>
<keyword evidence="5 8" id="KW-0106">Calcium</keyword>
<evidence type="ECO:0000313" key="13">
    <source>
        <dbReference type="Proteomes" id="UP001627154"/>
    </source>
</evidence>
<dbReference type="InterPro" id="IPR033112">
    <property type="entry name" value="PLA2_Asp_AS"/>
</dbReference>
<evidence type="ECO:0000256" key="7">
    <source>
        <dbReference type="RuleBase" id="RU003654"/>
    </source>
</evidence>
<feature type="disulfide bond" evidence="6">
    <location>
        <begin position="197"/>
        <end position="259"/>
    </location>
</feature>
<dbReference type="AlphaFoldDB" id="A0ABD2WF95"/>
<dbReference type="Pfam" id="PF00068">
    <property type="entry name" value="Phospholip_A2_1"/>
    <property type="match status" value="1"/>
</dbReference>
<dbReference type="Gene3D" id="1.20.90.10">
    <property type="entry name" value="Phospholipase A2 domain"/>
    <property type="match status" value="1"/>
</dbReference>
<feature type="disulfide bond" evidence="6">
    <location>
        <begin position="182"/>
        <end position="198"/>
    </location>
</feature>
<keyword evidence="13" id="KW-1185">Reference proteome</keyword>
<sequence>MFCSRPVAQLLILIFFPLVTFLLSIFTIICTVFCVVFFHPFFRFPVGNAVDLRNSSDSSSRRIASNEIISADNDEVTDGGNGDGDADDDDDDDDNDDDDGANTYLAYSGYLDGKFSMFRDNYQNFAKINASKELNDSSIESSPRGSSHGHGRVKRAVTHLYNMILCATGCNPLAYKGYGCYCGFLGSGYPMDGIDRCCKMHDWCYDATECPMFIEYFVPYYWKCYRGYKPICAIEHGDWGSSGSCAQRLCECDRTFAECLRRYRCPRHKAVCTSSPWRLIQNLFMII</sequence>
<feature type="binding site" evidence="5">
    <location>
        <position position="183"/>
    </location>
    <ligand>
        <name>Ca(2+)</name>
        <dbReference type="ChEBI" id="CHEBI:29108"/>
    </ligand>
</feature>
<comment type="cofactor">
    <cofactor evidence="5">
        <name>Ca(2+)</name>
        <dbReference type="ChEBI" id="CHEBI:29108"/>
    </cofactor>
    <text evidence="5">Binds 1 Ca(2+) ion per subunit.</text>
</comment>
<dbReference type="PRINTS" id="PR00389">
    <property type="entry name" value="PHPHLIPASEA2"/>
</dbReference>
<keyword evidence="8" id="KW-0378">Hydrolase</keyword>
<keyword evidence="5" id="KW-0479">Metal-binding</keyword>
<feature type="disulfide bond" evidence="6">
    <location>
        <begin position="232"/>
        <end position="250"/>
    </location>
</feature>
<feature type="compositionally biased region" description="Acidic residues" evidence="9">
    <location>
        <begin position="84"/>
        <end position="98"/>
    </location>
</feature>
<dbReference type="InterPro" id="IPR016090">
    <property type="entry name" value="PLA2-like_dom"/>
</dbReference>
<feature type="disulfide bond" evidence="6">
    <location>
        <begin position="204"/>
        <end position="252"/>
    </location>
</feature>
<feature type="active site" evidence="4">
    <location>
        <position position="201"/>
    </location>
</feature>
<comment type="similarity">
    <text evidence="7">Belongs to the phospholipase A2 family.</text>
</comment>
<comment type="caution">
    <text evidence="12">The sequence shown here is derived from an EMBL/GenBank/DDBJ whole genome shotgun (WGS) entry which is preliminary data.</text>
</comment>
<evidence type="ECO:0000256" key="6">
    <source>
        <dbReference type="PIRSR" id="PIRSR601211-3"/>
    </source>
</evidence>
<feature type="transmembrane region" description="Helical" evidence="10">
    <location>
        <begin position="12"/>
        <end position="38"/>
    </location>
</feature>
<dbReference type="SUPFAM" id="SSF48619">
    <property type="entry name" value="Phospholipase A2, PLA2"/>
    <property type="match status" value="1"/>
</dbReference>
<dbReference type="GO" id="GO:0004623">
    <property type="term" value="F:phospholipase A2 activity"/>
    <property type="evidence" value="ECO:0007669"/>
    <property type="project" value="UniProtKB-EC"/>
</dbReference>
<dbReference type="PANTHER" id="PTHR11716:SF107">
    <property type="entry name" value="PHOSPHOLIPASE A2"/>
    <property type="match status" value="1"/>
</dbReference>
<evidence type="ECO:0000256" key="4">
    <source>
        <dbReference type="PIRSR" id="PIRSR601211-1"/>
    </source>
</evidence>
<keyword evidence="8" id="KW-0443">Lipid metabolism</keyword>
<organism evidence="12 13">
    <name type="scientific">Trichogramma kaykai</name>
    <dbReference type="NCBI Taxonomy" id="54128"/>
    <lineage>
        <taxon>Eukaryota</taxon>
        <taxon>Metazoa</taxon>
        <taxon>Ecdysozoa</taxon>
        <taxon>Arthropoda</taxon>
        <taxon>Hexapoda</taxon>
        <taxon>Insecta</taxon>
        <taxon>Pterygota</taxon>
        <taxon>Neoptera</taxon>
        <taxon>Endopterygota</taxon>
        <taxon>Hymenoptera</taxon>
        <taxon>Apocrita</taxon>
        <taxon>Proctotrupomorpha</taxon>
        <taxon>Chalcidoidea</taxon>
        <taxon>Trichogrammatidae</taxon>
        <taxon>Trichogramma</taxon>
    </lineage>
</organism>
<keyword evidence="2 8" id="KW-0964">Secreted</keyword>
<evidence type="ECO:0000256" key="1">
    <source>
        <dbReference type="ARBA" id="ARBA00004613"/>
    </source>
</evidence>
<evidence type="ECO:0000256" key="8">
    <source>
        <dbReference type="RuleBase" id="RU361236"/>
    </source>
</evidence>
<comment type="catalytic activity">
    <reaction evidence="8">
        <text>a 1,2-diacyl-sn-glycero-3-phosphocholine + H2O = a 1-acyl-sn-glycero-3-phosphocholine + a fatty acid + H(+)</text>
        <dbReference type="Rhea" id="RHEA:15801"/>
        <dbReference type="ChEBI" id="CHEBI:15377"/>
        <dbReference type="ChEBI" id="CHEBI:15378"/>
        <dbReference type="ChEBI" id="CHEBI:28868"/>
        <dbReference type="ChEBI" id="CHEBI:57643"/>
        <dbReference type="ChEBI" id="CHEBI:58168"/>
        <dbReference type="EC" id="3.1.1.4"/>
    </reaction>
</comment>
<dbReference type="CDD" id="cd00125">
    <property type="entry name" value="PLA2c"/>
    <property type="match status" value="1"/>
</dbReference>
<dbReference type="Proteomes" id="UP001627154">
    <property type="component" value="Unassembled WGS sequence"/>
</dbReference>
<name>A0ABD2WF95_9HYME</name>
<feature type="binding site" evidence="5">
    <location>
        <position position="202"/>
    </location>
    <ligand>
        <name>Ca(2+)</name>
        <dbReference type="ChEBI" id="CHEBI:29108"/>
    </ligand>
</feature>
<evidence type="ECO:0000256" key="2">
    <source>
        <dbReference type="ARBA" id="ARBA00022525"/>
    </source>
</evidence>
<dbReference type="PROSITE" id="PS00119">
    <property type="entry name" value="PA2_ASP"/>
    <property type="match status" value="1"/>
</dbReference>
<dbReference type="InterPro" id="IPR036444">
    <property type="entry name" value="PLipase_A2_dom_sf"/>
</dbReference>
<dbReference type="InterPro" id="IPR001211">
    <property type="entry name" value="PLA2"/>
</dbReference>
<evidence type="ECO:0000256" key="3">
    <source>
        <dbReference type="ARBA" id="ARBA00023157"/>
    </source>
</evidence>
<keyword evidence="10" id="KW-0812">Transmembrane</keyword>
<keyword evidence="3 6" id="KW-1015">Disulfide bond</keyword>
<feature type="binding site" evidence="5">
    <location>
        <position position="181"/>
    </location>
    <ligand>
        <name>Ca(2+)</name>
        <dbReference type="ChEBI" id="CHEBI:29108"/>
    </ligand>
</feature>
<evidence type="ECO:0000259" key="11">
    <source>
        <dbReference type="SMART" id="SM00085"/>
    </source>
</evidence>
<dbReference type="EMBL" id="JBJJXI010000111">
    <property type="protein sequence ID" value="KAL3391264.1"/>
    <property type="molecule type" value="Genomic_DNA"/>
</dbReference>
<evidence type="ECO:0000256" key="5">
    <source>
        <dbReference type="PIRSR" id="PIRSR601211-2"/>
    </source>
</evidence>
<feature type="region of interest" description="Disordered" evidence="9">
    <location>
        <begin position="72"/>
        <end position="98"/>
    </location>
</feature>
<dbReference type="SMART" id="SM00085">
    <property type="entry name" value="PA2c"/>
    <property type="match status" value="1"/>
</dbReference>
<comment type="subcellular location">
    <subcellularLocation>
        <location evidence="1 8">Secreted</location>
    </subcellularLocation>
</comment>
<evidence type="ECO:0000313" key="12">
    <source>
        <dbReference type="EMBL" id="KAL3391264.1"/>
    </source>
</evidence>
<feature type="active site" evidence="4">
    <location>
        <position position="253"/>
    </location>
</feature>